<evidence type="ECO:0000256" key="1">
    <source>
        <dbReference type="SAM" id="MobiDB-lite"/>
    </source>
</evidence>
<dbReference type="AlphaFoldDB" id="A0A077NM27"/>
<dbReference type="EMBL" id="CBSW010000302">
    <property type="protein sequence ID" value="CDG99337.1"/>
    <property type="molecule type" value="Genomic_DNA"/>
</dbReference>
<dbReference type="RefSeq" id="WP_155272320.1">
    <property type="nucleotide sequence ID" value="NZ_CAWLWN010000086.1"/>
</dbReference>
<sequence>MEQVKNFVGGQLIGRQSDRRSSVFNPATGQEIRQVTLSTVHETHDSSFVMPAME</sequence>
<organism evidence="2">
    <name type="scientific">Xenorhabdus bovienii str. puntauvense</name>
    <dbReference type="NCBI Taxonomy" id="1398201"/>
    <lineage>
        <taxon>Bacteria</taxon>
        <taxon>Pseudomonadati</taxon>
        <taxon>Pseudomonadota</taxon>
        <taxon>Gammaproteobacteria</taxon>
        <taxon>Enterobacterales</taxon>
        <taxon>Morganellaceae</taxon>
        <taxon>Xenorhabdus</taxon>
    </lineage>
</organism>
<reference evidence="2" key="1">
    <citation type="submission" date="2013-07" db="EMBL/GenBank/DDBJ databases">
        <title>Sub-species coevolution in mutualistic symbiosis.</title>
        <authorList>
            <person name="Murfin K."/>
            <person name="Klassen J."/>
            <person name="Lee M."/>
            <person name="Forst S."/>
            <person name="Stock P."/>
            <person name="Goodrich-Blair H."/>
        </authorList>
    </citation>
    <scope>NUCLEOTIDE SEQUENCE [LARGE SCALE GENOMIC DNA]</scope>
    <source>
        <strain evidence="2">Puntauvense</strain>
    </source>
</reference>
<feature type="region of interest" description="Disordered" evidence="1">
    <location>
        <begin position="1"/>
        <end position="24"/>
    </location>
</feature>
<dbReference type="HOGENOM" id="CLU_3049435_0_0_6"/>
<proteinExistence type="predicted"/>
<name>A0A077NM27_XENBV</name>
<evidence type="ECO:0000313" key="2">
    <source>
        <dbReference type="EMBL" id="CDG99337.1"/>
    </source>
</evidence>
<gene>
    <name evidence="2" type="ORF">XBP1_930052</name>
</gene>
<evidence type="ECO:0008006" key="3">
    <source>
        <dbReference type="Google" id="ProtNLM"/>
    </source>
</evidence>
<accession>A0A077NM27</accession>
<protein>
    <recommendedName>
        <fullName evidence="3">Methylmalonate-semialdehyde dehydrogenase</fullName>
    </recommendedName>
</protein>
<comment type="caution">
    <text evidence="2">The sequence shown here is derived from an EMBL/GenBank/DDBJ whole genome shotgun (WGS) entry which is preliminary data.</text>
</comment>
<dbReference type="Proteomes" id="UP000028511">
    <property type="component" value="Unassembled WGS sequence"/>
</dbReference>